<proteinExistence type="predicted"/>
<organism evidence="1">
    <name type="scientific">Anguilla anguilla</name>
    <name type="common">European freshwater eel</name>
    <name type="synonym">Muraena anguilla</name>
    <dbReference type="NCBI Taxonomy" id="7936"/>
    <lineage>
        <taxon>Eukaryota</taxon>
        <taxon>Metazoa</taxon>
        <taxon>Chordata</taxon>
        <taxon>Craniata</taxon>
        <taxon>Vertebrata</taxon>
        <taxon>Euteleostomi</taxon>
        <taxon>Actinopterygii</taxon>
        <taxon>Neopterygii</taxon>
        <taxon>Teleostei</taxon>
        <taxon>Anguilliformes</taxon>
        <taxon>Anguillidae</taxon>
        <taxon>Anguilla</taxon>
    </lineage>
</organism>
<reference evidence="1" key="2">
    <citation type="journal article" date="2015" name="Fish Shellfish Immunol.">
        <title>Early steps in the European eel (Anguilla anguilla)-Vibrio vulnificus interaction in the gills: Role of the RtxA13 toxin.</title>
        <authorList>
            <person name="Callol A."/>
            <person name="Pajuelo D."/>
            <person name="Ebbesson L."/>
            <person name="Teles M."/>
            <person name="MacKenzie S."/>
            <person name="Amaro C."/>
        </authorList>
    </citation>
    <scope>NUCLEOTIDE SEQUENCE</scope>
</reference>
<evidence type="ECO:0000313" key="1">
    <source>
        <dbReference type="EMBL" id="JAH94987.1"/>
    </source>
</evidence>
<accession>A0A0E9WWZ8</accession>
<dbReference type="EMBL" id="GBXM01013590">
    <property type="protein sequence ID" value="JAH94987.1"/>
    <property type="molecule type" value="Transcribed_RNA"/>
</dbReference>
<dbReference type="AlphaFoldDB" id="A0A0E9WWZ8"/>
<sequence length="50" mass="6015">MNNTEHFSILLKKSIRCKMETFTKVVIYSRISSRFVKIYYGELLKLNENK</sequence>
<reference evidence="1" key="1">
    <citation type="submission" date="2014-11" db="EMBL/GenBank/DDBJ databases">
        <authorList>
            <person name="Amaro Gonzalez C."/>
        </authorList>
    </citation>
    <scope>NUCLEOTIDE SEQUENCE</scope>
</reference>
<protein>
    <submittedName>
        <fullName evidence="1">Uncharacterized protein</fullName>
    </submittedName>
</protein>
<name>A0A0E9WWZ8_ANGAN</name>